<dbReference type="Proteomes" id="UP000034135">
    <property type="component" value="Unassembled WGS sequence"/>
</dbReference>
<dbReference type="Gene3D" id="1.20.1050.90">
    <property type="entry name" value="RecF/RecN/SMC, N-terminal domain"/>
    <property type="match status" value="1"/>
</dbReference>
<dbReference type="SUPFAM" id="SSF52540">
    <property type="entry name" value="P-loop containing nucleoside triphosphate hydrolases"/>
    <property type="match status" value="1"/>
</dbReference>
<dbReference type="PANTHER" id="PTHR32182:SF0">
    <property type="entry name" value="DNA REPLICATION AND REPAIR PROTEIN RECF"/>
    <property type="match status" value="1"/>
</dbReference>
<reference evidence="12 13" key="1">
    <citation type="journal article" date="2015" name="Nature">
        <title>rRNA introns, odd ribosomes, and small enigmatic genomes across a large radiation of phyla.</title>
        <authorList>
            <person name="Brown C.T."/>
            <person name="Hug L.A."/>
            <person name="Thomas B.C."/>
            <person name="Sharon I."/>
            <person name="Castelle C.J."/>
            <person name="Singh A."/>
            <person name="Wilkins M.J."/>
            <person name="Williams K.H."/>
            <person name="Banfield J.F."/>
        </authorList>
    </citation>
    <scope>NUCLEOTIDE SEQUENCE [LARGE SCALE GENOMIC DNA]</scope>
</reference>
<dbReference type="PANTHER" id="PTHR32182">
    <property type="entry name" value="DNA REPLICATION AND REPAIR PROTEIN RECF"/>
    <property type="match status" value="1"/>
</dbReference>
<evidence type="ECO:0000259" key="11">
    <source>
        <dbReference type="Pfam" id="PF02463"/>
    </source>
</evidence>
<evidence type="ECO:0000256" key="9">
    <source>
        <dbReference type="HAMAP-Rule" id="MF_00365"/>
    </source>
</evidence>
<feature type="compositionally biased region" description="Basic and acidic residues" evidence="10">
    <location>
        <begin position="99"/>
        <end position="112"/>
    </location>
</feature>
<keyword evidence="4 9" id="KW-0963">Cytoplasm</keyword>
<sequence>MYLKNLKLTNFRNFSKLDLDLDRITLLIGDNAQGKSNLLESIYFLATTKSPRAEKDIELVKEEEDFTRVEGEVGEEQSSVVSRQSSDDSLSVVSQSVAERPKTEKPNPENRKPITGYYTKLEIGMQKRQDGLEGLEKKVKVNGISRRTLDYIGNLIVIYFSPEDINLVTGPPSLRRWHIDLTLAQVDREYKNALTSYHQAIIAKNRLLKKIREGLAQVPELEYWTDTALGSGQIVSAKRRVFFETLNKEVNHKEFSFIYHENVLSAERLEKYLPREIAASASLIGPHRDDFDFVVLSERSESKDHINRNLAQFGSRGEQRTAVLQLKMSELKFIKGLKGVMPILLLDDVFSELDDNHRHFVTSVINGQQTILSAVEETQVPKEFLEIVKVVRVEQGTICALQNGKRAGRAGK</sequence>
<evidence type="ECO:0000256" key="1">
    <source>
        <dbReference type="ARBA" id="ARBA00004496"/>
    </source>
</evidence>
<keyword evidence="9" id="KW-0742">SOS response</keyword>
<keyword evidence="7 9" id="KW-0067">ATP-binding</keyword>
<dbReference type="PROSITE" id="PS00618">
    <property type="entry name" value="RECF_2"/>
    <property type="match status" value="1"/>
</dbReference>
<keyword evidence="9" id="KW-0234">DNA repair</keyword>
<dbReference type="GO" id="GO:0000731">
    <property type="term" value="P:DNA synthesis involved in DNA repair"/>
    <property type="evidence" value="ECO:0007669"/>
    <property type="project" value="TreeGrafter"/>
</dbReference>
<dbReference type="AlphaFoldDB" id="A0A0G1AVD8"/>
<evidence type="ECO:0000256" key="3">
    <source>
        <dbReference type="ARBA" id="ARBA00020170"/>
    </source>
</evidence>
<dbReference type="InterPro" id="IPR001238">
    <property type="entry name" value="DNA-binding_RecF"/>
</dbReference>
<gene>
    <name evidence="9" type="primary">recF</name>
    <name evidence="12" type="ORF">UV33_C0013G0005</name>
</gene>
<dbReference type="InterPro" id="IPR027417">
    <property type="entry name" value="P-loop_NTPase"/>
</dbReference>
<comment type="similarity">
    <text evidence="2 9">Belongs to the RecF family.</text>
</comment>
<dbReference type="InterPro" id="IPR003395">
    <property type="entry name" value="RecF/RecN/SMC_N"/>
</dbReference>
<dbReference type="EMBL" id="LCEB01000013">
    <property type="protein sequence ID" value="KKS65075.1"/>
    <property type="molecule type" value="Genomic_DNA"/>
</dbReference>
<evidence type="ECO:0000256" key="4">
    <source>
        <dbReference type="ARBA" id="ARBA00022490"/>
    </source>
</evidence>
<dbReference type="InterPro" id="IPR018078">
    <property type="entry name" value="DNA-binding_RecF_CS"/>
</dbReference>
<dbReference type="GO" id="GO:0003697">
    <property type="term" value="F:single-stranded DNA binding"/>
    <property type="evidence" value="ECO:0007669"/>
    <property type="project" value="UniProtKB-UniRule"/>
</dbReference>
<proteinExistence type="inferred from homology"/>
<keyword evidence="5 9" id="KW-0235">DNA replication</keyword>
<dbReference type="HAMAP" id="MF_00365">
    <property type="entry name" value="RecF"/>
    <property type="match status" value="1"/>
</dbReference>
<comment type="subcellular location">
    <subcellularLocation>
        <location evidence="1 9">Cytoplasm</location>
    </subcellularLocation>
</comment>
<organism evidence="12 13">
    <name type="scientific">Candidatus Daviesbacteria bacterium GW2011_GWA1_42_6</name>
    <dbReference type="NCBI Taxonomy" id="1618420"/>
    <lineage>
        <taxon>Bacteria</taxon>
        <taxon>Candidatus Daviesiibacteriota</taxon>
    </lineage>
</organism>
<dbReference type="PATRIC" id="fig|1618420.3.peg.164"/>
<dbReference type="GO" id="GO:0005524">
    <property type="term" value="F:ATP binding"/>
    <property type="evidence" value="ECO:0007669"/>
    <property type="project" value="UniProtKB-UniRule"/>
</dbReference>
<evidence type="ECO:0000256" key="8">
    <source>
        <dbReference type="ARBA" id="ARBA00023125"/>
    </source>
</evidence>
<evidence type="ECO:0000256" key="5">
    <source>
        <dbReference type="ARBA" id="ARBA00022705"/>
    </source>
</evidence>
<dbReference type="GO" id="GO:0006302">
    <property type="term" value="P:double-strand break repair"/>
    <property type="evidence" value="ECO:0007669"/>
    <property type="project" value="TreeGrafter"/>
</dbReference>
<keyword evidence="8 9" id="KW-0238">DNA-binding</keyword>
<feature type="region of interest" description="Disordered" evidence="10">
    <location>
        <begin position="71"/>
        <end position="114"/>
    </location>
</feature>
<evidence type="ECO:0000256" key="7">
    <source>
        <dbReference type="ARBA" id="ARBA00022840"/>
    </source>
</evidence>
<dbReference type="GO" id="GO:0006260">
    <property type="term" value="P:DNA replication"/>
    <property type="evidence" value="ECO:0007669"/>
    <property type="project" value="UniProtKB-UniRule"/>
</dbReference>
<evidence type="ECO:0000256" key="10">
    <source>
        <dbReference type="SAM" id="MobiDB-lite"/>
    </source>
</evidence>
<comment type="function">
    <text evidence="9">The RecF protein is involved in DNA metabolism; it is required for DNA replication and normal SOS inducibility. RecF binds preferentially to single-stranded, linear DNA. It also seems to bind ATP.</text>
</comment>
<keyword evidence="9" id="KW-0227">DNA damage</keyword>
<keyword evidence="6 9" id="KW-0547">Nucleotide-binding</keyword>
<feature type="binding site" evidence="9">
    <location>
        <begin position="29"/>
        <end position="36"/>
    </location>
    <ligand>
        <name>ATP</name>
        <dbReference type="ChEBI" id="CHEBI:30616"/>
    </ligand>
</feature>
<accession>A0A0G1AVD8</accession>
<evidence type="ECO:0000256" key="6">
    <source>
        <dbReference type="ARBA" id="ARBA00022741"/>
    </source>
</evidence>
<dbReference type="GO" id="GO:0005737">
    <property type="term" value="C:cytoplasm"/>
    <property type="evidence" value="ECO:0007669"/>
    <property type="project" value="UniProtKB-SubCell"/>
</dbReference>
<evidence type="ECO:0000313" key="13">
    <source>
        <dbReference type="Proteomes" id="UP000034135"/>
    </source>
</evidence>
<dbReference type="GO" id="GO:0009432">
    <property type="term" value="P:SOS response"/>
    <property type="evidence" value="ECO:0007669"/>
    <property type="project" value="UniProtKB-UniRule"/>
</dbReference>
<evidence type="ECO:0000256" key="2">
    <source>
        <dbReference type="ARBA" id="ARBA00008016"/>
    </source>
</evidence>
<name>A0A0G1AVD8_9BACT</name>
<evidence type="ECO:0000313" key="12">
    <source>
        <dbReference type="EMBL" id="KKS65075.1"/>
    </source>
</evidence>
<protein>
    <recommendedName>
        <fullName evidence="3 9">DNA replication and repair protein RecF</fullName>
    </recommendedName>
</protein>
<dbReference type="InterPro" id="IPR042174">
    <property type="entry name" value="RecF_2"/>
</dbReference>
<dbReference type="Pfam" id="PF02463">
    <property type="entry name" value="SMC_N"/>
    <property type="match status" value="1"/>
</dbReference>
<feature type="domain" description="RecF/RecN/SMC N-terminal" evidence="11">
    <location>
        <begin position="2"/>
        <end position="397"/>
    </location>
</feature>
<comment type="caution">
    <text evidence="12">The sequence shown here is derived from an EMBL/GenBank/DDBJ whole genome shotgun (WGS) entry which is preliminary data.</text>
</comment>
<dbReference type="Gene3D" id="3.40.50.300">
    <property type="entry name" value="P-loop containing nucleotide triphosphate hydrolases"/>
    <property type="match status" value="1"/>
</dbReference>
<feature type="compositionally biased region" description="Low complexity" evidence="10">
    <location>
        <begin position="76"/>
        <end position="97"/>
    </location>
</feature>